<dbReference type="STRING" id="521095.Apar_0590"/>
<dbReference type="KEGG" id="apv:Apar_0590"/>
<dbReference type="RefSeq" id="WP_012808677.1">
    <property type="nucleotide sequence ID" value="NC_013203.1"/>
</dbReference>
<proteinExistence type="predicted"/>
<dbReference type="eggNOG" id="ENOG5032IMR">
    <property type="taxonomic scope" value="Bacteria"/>
</dbReference>
<dbReference type="OrthoDB" id="1958058at2"/>
<keyword evidence="2" id="KW-1185">Reference proteome</keyword>
<evidence type="ECO:0000313" key="1">
    <source>
        <dbReference type="EMBL" id="ACV51020.1"/>
    </source>
</evidence>
<sequence length="521" mass="55213">MELLTVSQPDGTDIGGTEDYVLDLSFGDTGNTLEVFAPSMPIKDGCLVSIDGTEYGGIIDIASDSLDGGIATTTWSGRTWHGMLASKILVPSTDYINISDKAQTAIESIIALADLATVFEAKSGQSEAIIKCQLPRFCDAYTALRHLASAAGSRLRVQRTDGKTLIWLEPLTDNRLDSDALDYKSKTSYHPVNHLVCAGKGELANRTVIHLYADKAGRISKTQSLFGQDEVSMLYNYNNIEDDELEKEGTKKLKELQDQSSIDVTVHDGLNLFIDDVVVAENQDTGRRTQATIGKKIVKAASGVLSVSYEVTDPNQTNGSQGVSFESSGVSQSGGTTYVAGSGIRIVGNRISAVMSDEKIVDMEAHIAVAQTAAVTAQGEAHEARAIGNDALTSANSSVKYVTSTSPIVVSKTGSNVSLSLQDSGAKAGSYGLSESIMAGNNANFAIPYFTVDEFGRITSISQSVVTLQISGGGANQGGGFLAAHPIGTIYETTKSFNPSSLGGTWKRLPSLDGFKWERTA</sequence>
<accession>C8WA82</accession>
<dbReference type="HOGENOM" id="CLU_520397_0_0_11"/>
<dbReference type="AlphaFoldDB" id="C8WA82"/>
<reference evidence="1 2" key="1">
    <citation type="journal article" date="2009" name="Stand. Genomic Sci.">
        <title>Complete genome sequence of Atopobium parvulum type strain (IPP 1246).</title>
        <authorList>
            <person name="Copeland A."/>
            <person name="Sikorski J."/>
            <person name="Lapidus A."/>
            <person name="Nolan M."/>
            <person name="Del Rio T.G."/>
            <person name="Lucas S."/>
            <person name="Chen F."/>
            <person name="Tice H."/>
            <person name="Pitluck S."/>
            <person name="Cheng J.F."/>
            <person name="Pukall R."/>
            <person name="Chertkov O."/>
            <person name="Brettin T."/>
            <person name="Han C."/>
            <person name="Detter J.C."/>
            <person name="Kuske C."/>
            <person name="Bruce D."/>
            <person name="Goodwin L."/>
            <person name="Ivanova N."/>
            <person name="Mavromatis K."/>
            <person name="Mikhailova N."/>
            <person name="Chen A."/>
            <person name="Palaniappan K."/>
            <person name="Chain P."/>
            <person name="Rohde M."/>
            <person name="Goker M."/>
            <person name="Bristow J."/>
            <person name="Eisen J.A."/>
            <person name="Markowitz V."/>
            <person name="Hugenholtz P."/>
            <person name="Kyrpides N.C."/>
            <person name="Klenk H.P."/>
            <person name="Detter J.C."/>
        </authorList>
    </citation>
    <scope>NUCLEOTIDE SEQUENCE [LARGE SCALE GENOMIC DNA]</scope>
    <source>
        <strain evidence="2">ATCC 33793 / DSM 20469 / CCUG 32760 / JCM 10300 / KCTC 3663 / VPI 0546 / 1246</strain>
    </source>
</reference>
<protein>
    <submittedName>
        <fullName evidence="1">Uncharacterized protein</fullName>
    </submittedName>
</protein>
<dbReference type="GeneID" id="84806899"/>
<dbReference type="EMBL" id="CP001721">
    <property type="protein sequence ID" value="ACV51020.1"/>
    <property type="molecule type" value="Genomic_DNA"/>
</dbReference>
<dbReference type="Proteomes" id="UP000000960">
    <property type="component" value="Chromosome"/>
</dbReference>
<name>C8WA82_LANP1</name>
<gene>
    <name evidence="1" type="ordered locus">Apar_0590</name>
</gene>
<organism evidence="1 2">
    <name type="scientific">Lancefieldella parvula (strain ATCC 33793 / DSM 20469 / CCUG 32760 / JCM 10300 / KCTC 3663 / VPI 0546 / 1246)</name>
    <name type="common">Atopobium parvulum</name>
    <dbReference type="NCBI Taxonomy" id="521095"/>
    <lineage>
        <taxon>Bacteria</taxon>
        <taxon>Bacillati</taxon>
        <taxon>Actinomycetota</taxon>
        <taxon>Coriobacteriia</taxon>
        <taxon>Coriobacteriales</taxon>
        <taxon>Atopobiaceae</taxon>
        <taxon>Lancefieldella</taxon>
    </lineage>
</organism>
<evidence type="ECO:0000313" key="2">
    <source>
        <dbReference type="Proteomes" id="UP000000960"/>
    </source>
</evidence>